<evidence type="ECO:0000313" key="3">
    <source>
        <dbReference type="Proteomes" id="UP001149140"/>
    </source>
</evidence>
<name>A0A9X3MMZ6_9ACTN</name>
<reference evidence="2" key="1">
    <citation type="submission" date="2022-10" db="EMBL/GenBank/DDBJ databases">
        <title>The WGS of Solirubrobacter ginsenosidimutans DSM 21036.</title>
        <authorList>
            <person name="Jiang Z."/>
        </authorList>
    </citation>
    <scope>NUCLEOTIDE SEQUENCE</scope>
    <source>
        <strain evidence="2">DSM 21036</strain>
    </source>
</reference>
<evidence type="ECO:0000313" key="2">
    <source>
        <dbReference type="EMBL" id="MDA0159219.1"/>
    </source>
</evidence>
<dbReference type="SUPFAM" id="SSF69304">
    <property type="entry name" value="Tricorn protease N-terminal domain"/>
    <property type="match status" value="1"/>
</dbReference>
<proteinExistence type="predicted"/>
<protein>
    <submittedName>
        <fullName evidence="2">Uncharacterized protein</fullName>
    </submittedName>
</protein>
<dbReference type="RefSeq" id="WP_270037892.1">
    <property type="nucleotide sequence ID" value="NZ_JAPDOD010000002.1"/>
</dbReference>
<comment type="caution">
    <text evidence="2">The sequence shown here is derived from an EMBL/GenBank/DDBJ whole genome shotgun (WGS) entry which is preliminary data.</text>
</comment>
<evidence type="ECO:0000256" key="1">
    <source>
        <dbReference type="SAM" id="SignalP"/>
    </source>
</evidence>
<keyword evidence="1" id="KW-0732">Signal</keyword>
<feature type="chain" id="PRO_5040776102" evidence="1">
    <location>
        <begin position="24"/>
        <end position="298"/>
    </location>
</feature>
<sequence>MPTKLPWAAALTAVLLLTPAASAAAATLGQSSLPSPIRAYRDQAVWSAAPAGSTTSTLMLSQPGGVTALDIHRHRAPVQATVSRGPSGKPAIVAVGGRELFLLDPATGARTLVATGHVAARSPVLWGDRLAWIEGRDRIYTATIGNKGVRKVAAPGGGGALLYELGLLGNQLAISLNDGGTEGDAQVWLQELDGSRRHLVRKVSSGEGDRSYVGLSFDGGALYFAQVCSGDPSGCPGHGIAYRYRSGRVSTASVPLDLGGFAQANGASYWVTQNYGACLDEQGEDAPCSVERTRLRFR</sequence>
<keyword evidence="3" id="KW-1185">Reference proteome</keyword>
<feature type="signal peptide" evidence="1">
    <location>
        <begin position="1"/>
        <end position="23"/>
    </location>
</feature>
<dbReference type="EMBL" id="JAPDOD010000002">
    <property type="protein sequence ID" value="MDA0159219.1"/>
    <property type="molecule type" value="Genomic_DNA"/>
</dbReference>
<dbReference type="Proteomes" id="UP001149140">
    <property type="component" value="Unassembled WGS sequence"/>
</dbReference>
<gene>
    <name evidence="2" type="ORF">OM076_02990</name>
</gene>
<organism evidence="2 3">
    <name type="scientific">Solirubrobacter ginsenosidimutans</name>
    <dbReference type="NCBI Taxonomy" id="490573"/>
    <lineage>
        <taxon>Bacteria</taxon>
        <taxon>Bacillati</taxon>
        <taxon>Actinomycetota</taxon>
        <taxon>Thermoleophilia</taxon>
        <taxon>Solirubrobacterales</taxon>
        <taxon>Solirubrobacteraceae</taxon>
        <taxon>Solirubrobacter</taxon>
    </lineage>
</organism>
<dbReference type="AlphaFoldDB" id="A0A9X3MMZ6"/>
<accession>A0A9X3MMZ6</accession>